<dbReference type="AlphaFoldDB" id="A0A1V9XH21"/>
<dbReference type="EMBL" id="MNPL01011257">
    <property type="protein sequence ID" value="OQR72683.1"/>
    <property type="molecule type" value="Genomic_DNA"/>
</dbReference>
<sequence length="178" mass="19918">MSDTLDMFSEPTSLVNELDNILDARSDGTITPQAEHDAQGYTDDDYHDQMELELPLRKHTPQTEARKRQTCAKTTNNISDMLTHYPSDLTTSSRRVDNTTRPGHLLGSTQSECRQLGGGLVPLTKSSLLDTEVLRYGKQSQRQKLTKQSPMIRPEVRCCRPLGLCVAEDVSQLSVQTL</sequence>
<keyword evidence="2" id="KW-1185">Reference proteome</keyword>
<evidence type="ECO:0000313" key="1">
    <source>
        <dbReference type="EMBL" id="OQR72683.1"/>
    </source>
</evidence>
<gene>
    <name evidence="1" type="ORF">BIW11_03732</name>
</gene>
<protein>
    <submittedName>
        <fullName evidence="1">Uncharacterized protein</fullName>
    </submittedName>
</protein>
<dbReference type="Proteomes" id="UP000192247">
    <property type="component" value="Unassembled WGS sequence"/>
</dbReference>
<name>A0A1V9XH21_9ACAR</name>
<proteinExistence type="predicted"/>
<evidence type="ECO:0000313" key="2">
    <source>
        <dbReference type="Proteomes" id="UP000192247"/>
    </source>
</evidence>
<dbReference type="InParanoid" id="A0A1V9XH21"/>
<comment type="caution">
    <text evidence="1">The sequence shown here is derived from an EMBL/GenBank/DDBJ whole genome shotgun (WGS) entry which is preliminary data.</text>
</comment>
<reference evidence="1 2" key="1">
    <citation type="journal article" date="2017" name="Gigascience">
        <title>Draft genome of the honey bee ectoparasitic mite, Tropilaelaps mercedesae, is shaped by the parasitic life history.</title>
        <authorList>
            <person name="Dong X."/>
            <person name="Armstrong S.D."/>
            <person name="Xia D."/>
            <person name="Makepeace B.L."/>
            <person name="Darby A.C."/>
            <person name="Kadowaki T."/>
        </authorList>
    </citation>
    <scope>NUCLEOTIDE SEQUENCE [LARGE SCALE GENOMIC DNA]</scope>
    <source>
        <strain evidence="1">Wuxi-XJTLU</strain>
    </source>
</reference>
<organism evidence="1 2">
    <name type="scientific">Tropilaelaps mercedesae</name>
    <dbReference type="NCBI Taxonomy" id="418985"/>
    <lineage>
        <taxon>Eukaryota</taxon>
        <taxon>Metazoa</taxon>
        <taxon>Ecdysozoa</taxon>
        <taxon>Arthropoda</taxon>
        <taxon>Chelicerata</taxon>
        <taxon>Arachnida</taxon>
        <taxon>Acari</taxon>
        <taxon>Parasitiformes</taxon>
        <taxon>Mesostigmata</taxon>
        <taxon>Gamasina</taxon>
        <taxon>Dermanyssoidea</taxon>
        <taxon>Laelapidae</taxon>
        <taxon>Tropilaelaps</taxon>
    </lineage>
</organism>
<accession>A0A1V9XH21</accession>